<keyword evidence="8" id="KW-0963">Cytoplasm</keyword>
<feature type="binding site" evidence="8">
    <location>
        <begin position="157"/>
        <end position="160"/>
    </location>
    <ligand>
        <name>ATP</name>
        <dbReference type="ChEBI" id="CHEBI:30616"/>
    </ligand>
</feature>
<sequence length="296" mass="30986">MDPSKPGESAVQIIRELGGLKPALGALRGAGDTLALVPTMGALHDGHLALVAEAGKRAGRVAATIFVNPLQFNDAGDLARYPRQEETDLAKLEEAGCDLVWLPSPDQLYPQGFATNVSVRGVSERWEGEHRPGHFDGVATVVAKLLLAMRPDIAIFGEKDWQQLAVIRRMEADLGLGVAILGYPTVREADGLAMSSRNALLGAGERRQAAALPAAMLNAARRIGAGEPAELALRDAREALVAGGFSKVDYLALVDGGTLAPVDNASETTRMLAAASIGSVRLIDNIAVTSVQQSGG</sequence>
<dbReference type="NCBIfam" id="TIGR00018">
    <property type="entry name" value="panC"/>
    <property type="match status" value="1"/>
</dbReference>
<reference evidence="10" key="1">
    <citation type="journal article" date="2019" name="Int. J. Syst. Evol. Microbiol.">
        <title>The Global Catalogue of Microorganisms (GCM) 10K type strain sequencing project: providing services to taxonomists for standard genome sequencing and annotation.</title>
        <authorList>
            <consortium name="The Broad Institute Genomics Platform"/>
            <consortium name="The Broad Institute Genome Sequencing Center for Infectious Disease"/>
            <person name="Wu L."/>
            <person name="Ma J."/>
        </authorList>
    </citation>
    <scope>NUCLEOTIDE SEQUENCE [LARGE SCALE GENOMIC DNA]</scope>
    <source>
        <strain evidence="10">JCM 16603</strain>
    </source>
</reference>
<dbReference type="CDD" id="cd00560">
    <property type="entry name" value="PanC"/>
    <property type="match status" value="1"/>
</dbReference>
<evidence type="ECO:0000256" key="8">
    <source>
        <dbReference type="HAMAP-Rule" id="MF_00158"/>
    </source>
</evidence>
<comment type="caution">
    <text evidence="9">The sequence shown here is derived from an EMBL/GenBank/DDBJ whole genome shotgun (WGS) entry which is preliminary data.</text>
</comment>
<dbReference type="EMBL" id="BAAAZD010000001">
    <property type="protein sequence ID" value="GAA4000425.1"/>
    <property type="molecule type" value="Genomic_DNA"/>
</dbReference>
<name>A0ABP7RPS7_9SPHN</name>
<dbReference type="PANTHER" id="PTHR21299">
    <property type="entry name" value="CYTIDYLATE KINASE/PANTOATE-BETA-ALANINE LIGASE"/>
    <property type="match status" value="1"/>
</dbReference>
<evidence type="ECO:0000256" key="4">
    <source>
        <dbReference type="ARBA" id="ARBA00022655"/>
    </source>
</evidence>
<dbReference type="InterPro" id="IPR042176">
    <property type="entry name" value="Pantoate_ligase_C"/>
</dbReference>
<proteinExistence type="inferred from homology"/>
<keyword evidence="6 8" id="KW-0067">ATP-binding</keyword>
<dbReference type="Pfam" id="PF02569">
    <property type="entry name" value="Pantoate_ligase"/>
    <property type="match status" value="1"/>
</dbReference>
<feature type="binding site" evidence="8">
    <location>
        <position position="163"/>
    </location>
    <ligand>
        <name>(R)-pantoate</name>
        <dbReference type="ChEBI" id="CHEBI:15980"/>
    </ligand>
</feature>
<evidence type="ECO:0000256" key="6">
    <source>
        <dbReference type="ARBA" id="ARBA00022840"/>
    </source>
</evidence>
<evidence type="ECO:0000256" key="1">
    <source>
        <dbReference type="ARBA" id="ARBA00004990"/>
    </source>
</evidence>
<feature type="binding site" evidence="8">
    <location>
        <begin position="194"/>
        <end position="197"/>
    </location>
    <ligand>
        <name>ATP</name>
        <dbReference type="ChEBI" id="CHEBI:30616"/>
    </ligand>
</feature>
<dbReference type="Proteomes" id="UP001501310">
    <property type="component" value="Unassembled WGS sequence"/>
</dbReference>
<comment type="miscellaneous">
    <text evidence="8">The reaction proceeds by a bi uni uni bi ping pong mechanism.</text>
</comment>
<dbReference type="SUPFAM" id="SSF52374">
    <property type="entry name" value="Nucleotidylyl transferase"/>
    <property type="match status" value="1"/>
</dbReference>
<feature type="binding site" evidence="8">
    <location>
        <position position="71"/>
    </location>
    <ligand>
        <name>(R)-pantoate</name>
        <dbReference type="ChEBI" id="CHEBI:15980"/>
    </ligand>
</feature>
<comment type="subcellular location">
    <subcellularLocation>
        <location evidence="8">Cytoplasm</location>
    </subcellularLocation>
</comment>
<dbReference type="InterPro" id="IPR014729">
    <property type="entry name" value="Rossmann-like_a/b/a_fold"/>
</dbReference>
<comment type="catalytic activity">
    <reaction evidence="7 8">
        <text>(R)-pantoate + beta-alanine + ATP = (R)-pantothenate + AMP + diphosphate + H(+)</text>
        <dbReference type="Rhea" id="RHEA:10912"/>
        <dbReference type="ChEBI" id="CHEBI:15378"/>
        <dbReference type="ChEBI" id="CHEBI:15980"/>
        <dbReference type="ChEBI" id="CHEBI:29032"/>
        <dbReference type="ChEBI" id="CHEBI:30616"/>
        <dbReference type="ChEBI" id="CHEBI:33019"/>
        <dbReference type="ChEBI" id="CHEBI:57966"/>
        <dbReference type="ChEBI" id="CHEBI:456215"/>
        <dbReference type="EC" id="6.3.2.1"/>
    </reaction>
</comment>
<organism evidence="9 10">
    <name type="scientific">Sphingomonas humi</name>
    <dbReference type="NCBI Taxonomy" id="335630"/>
    <lineage>
        <taxon>Bacteria</taxon>
        <taxon>Pseudomonadati</taxon>
        <taxon>Pseudomonadota</taxon>
        <taxon>Alphaproteobacteria</taxon>
        <taxon>Sphingomonadales</taxon>
        <taxon>Sphingomonadaceae</taxon>
        <taxon>Sphingomonas</taxon>
    </lineage>
</organism>
<dbReference type="Gene3D" id="3.40.50.620">
    <property type="entry name" value="HUPs"/>
    <property type="match status" value="1"/>
</dbReference>
<keyword evidence="3 8" id="KW-0436">Ligase</keyword>
<evidence type="ECO:0000256" key="5">
    <source>
        <dbReference type="ARBA" id="ARBA00022741"/>
    </source>
</evidence>
<evidence type="ECO:0000313" key="9">
    <source>
        <dbReference type="EMBL" id="GAA4000425.1"/>
    </source>
</evidence>
<dbReference type="PANTHER" id="PTHR21299:SF1">
    <property type="entry name" value="PANTOATE--BETA-ALANINE LIGASE"/>
    <property type="match status" value="1"/>
</dbReference>
<dbReference type="EC" id="6.3.2.1" evidence="8"/>
<evidence type="ECO:0000256" key="2">
    <source>
        <dbReference type="ARBA" id="ARBA00009256"/>
    </source>
</evidence>
<dbReference type="InterPro" id="IPR003721">
    <property type="entry name" value="Pantoate_ligase"/>
</dbReference>
<comment type="pathway">
    <text evidence="1 8">Cofactor biosynthesis; (R)-pantothenate biosynthesis; (R)-pantothenate from (R)-pantoate and beta-alanine: step 1/1.</text>
</comment>
<keyword evidence="10" id="KW-1185">Reference proteome</keyword>
<feature type="binding site" evidence="8">
    <location>
        <position position="186"/>
    </location>
    <ligand>
        <name>ATP</name>
        <dbReference type="ChEBI" id="CHEBI:30616"/>
    </ligand>
</feature>
<dbReference type="Gene3D" id="3.30.1300.10">
    <property type="entry name" value="Pantoate-beta-alanine ligase, C-terminal domain"/>
    <property type="match status" value="1"/>
</dbReference>
<protein>
    <recommendedName>
        <fullName evidence="8">Pantothenate synthetase</fullName>
        <shortName evidence="8">PS</shortName>
        <ecNumber evidence="8">6.3.2.1</ecNumber>
    </recommendedName>
    <alternativeName>
        <fullName evidence="8">Pantoate--beta-alanine ligase</fullName>
    </alternativeName>
    <alternativeName>
        <fullName evidence="8">Pantoate-activating enzyme</fullName>
    </alternativeName>
</protein>
<feature type="binding site" evidence="8">
    <location>
        <position position="71"/>
    </location>
    <ligand>
        <name>beta-alanine</name>
        <dbReference type="ChEBI" id="CHEBI:57966"/>
    </ligand>
</feature>
<comment type="function">
    <text evidence="8">Catalyzes the condensation of pantoate with beta-alanine in an ATP-dependent reaction via a pantoyl-adenylate intermediate.</text>
</comment>
<dbReference type="HAMAP" id="MF_00158">
    <property type="entry name" value="PanC"/>
    <property type="match status" value="1"/>
</dbReference>
<comment type="subunit">
    <text evidence="8">Homodimer.</text>
</comment>
<feature type="active site" description="Proton donor" evidence="8">
    <location>
        <position position="47"/>
    </location>
</feature>
<gene>
    <name evidence="8 9" type="primary">panC</name>
    <name evidence="9" type="ORF">GCM10022211_08520</name>
</gene>
<keyword evidence="4 8" id="KW-0566">Pantothenate biosynthesis</keyword>
<evidence type="ECO:0000256" key="3">
    <source>
        <dbReference type="ARBA" id="ARBA00022598"/>
    </source>
</evidence>
<dbReference type="GO" id="GO:0016874">
    <property type="term" value="F:ligase activity"/>
    <property type="evidence" value="ECO:0007669"/>
    <property type="project" value="UniProtKB-KW"/>
</dbReference>
<evidence type="ECO:0000313" key="10">
    <source>
        <dbReference type="Proteomes" id="UP001501310"/>
    </source>
</evidence>
<feature type="binding site" evidence="8">
    <location>
        <begin position="40"/>
        <end position="47"/>
    </location>
    <ligand>
        <name>ATP</name>
        <dbReference type="ChEBI" id="CHEBI:30616"/>
    </ligand>
</feature>
<comment type="similarity">
    <text evidence="2 8">Belongs to the pantothenate synthetase family.</text>
</comment>
<accession>A0ABP7RPS7</accession>
<keyword evidence="5 8" id="KW-0547">Nucleotide-binding</keyword>
<evidence type="ECO:0000256" key="7">
    <source>
        <dbReference type="ARBA" id="ARBA00048258"/>
    </source>
</evidence>